<reference evidence="4" key="1">
    <citation type="submission" date="2021-08" db="EMBL/GenBank/DDBJ databases">
        <title>Genome of a novel bacterium of the phylum Verrucomicrobia, Oleiharenicola sp. KSB-15.</title>
        <authorList>
            <person name="Chung J.-H."/>
            <person name="Ahn J.-H."/>
            <person name="Yoon Y."/>
            <person name="Kim D.-Y."/>
            <person name="An S.-H."/>
            <person name="Park I."/>
            <person name="Yeon J."/>
        </authorList>
    </citation>
    <scope>NUCLEOTIDE SEQUENCE</scope>
    <source>
        <strain evidence="4">KSB-15</strain>
    </source>
</reference>
<dbReference type="KEGG" id="ole:K0B96_04760"/>
<dbReference type="InterPro" id="IPR050438">
    <property type="entry name" value="LMW_PTPase"/>
</dbReference>
<dbReference type="PANTHER" id="PTHR11717">
    <property type="entry name" value="LOW MOLECULAR WEIGHT PROTEIN TYROSINE PHOSPHATASE"/>
    <property type="match status" value="1"/>
</dbReference>
<proteinExistence type="predicted"/>
<comment type="catalytic activity">
    <reaction evidence="2">
        <text>O-phospho-L-tyrosyl-[protein] + H2O = L-tyrosyl-[protein] + phosphate</text>
        <dbReference type="Rhea" id="RHEA:10684"/>
        <dbReference type="Rhea" id="RHEA-COMP:10136"/>
        <dbReference type="Rhea" id="RHEA-COMP:20101"/>
        <dbReference type="ChEBI" id="CHEBI:15377"/>
        <dbReference type="ChEBI" id="CHEBI:43474"/>
        <dbReference type="ChEBI" id="CHEBI:46858"/>
        <dbReference type="ChEBI" id="CHEBI:61978"/>
        <dbReference type="EC" id="3.1.3.48"/>
    </reaction>
</comment>
<name>A0A8F9TX91_9BACT</name>
<feature type="domain" description="Phosphotyrosine protein phosphatase I" evidence="3">
    <location>
        <begin position="7"/>
        <end position="153"/>
    </location>
</feature>
<protein>
    <recommendedName>
        <fullName evidence="1">protein-tyrosine-phosphatase</fullName>
        <ecNumber evidence="1">3.1.3.48</ecNumber>
    </recommendedName>
</protein>
<dbReference type="SUPFAM" id="SSF52788">
    <property type="entry name" value="Phosphotyrosine protein phosphatases I"/>
    <property type="match status" value="1"/>
</dbReference>
<dbReference type="PANTHER" id="PTHR11717:SF31">
    <property type="entry name" value="LOW MOLECULAR WEIGHT PROTEIN-TYROSINE-PHOSPHATASE ETP-RELATED"/>
    <property type="match status" value="1"/>
</dbReference>
<dbReference type="Pfam" id="PF01451">
    <property type="entry name" value="LMWPc"/>
    <property type="match status" value="1"/>
</dbReference>
<keyword evidence="5" id="KW-1185">Reference proteome</keyword>
<accession>A0A8F9TX91</accession>
<sequence length="164" mass="17716">MSASGPVIMVCTANICRSPMGEGLLRHALAGQSGPLRSLRVISAGVAARNGELVSEHSVTALRKVGIDIAGHRSQPLTQKLIDEALAVICMSESHRTLIHLQAEPVPPHLHLFREFMPAGSPREIADPYGAPLPVYERCRDEMVEAIPSLVRFLETLVSPARAQ</sequence>
<organism evidence="4 5">
    <name type="scientific">Horticoccus luteus</name>
    <dbReference type="NCBI Taxonomy" id="2862869"/>
    <lineage>
        <taxon>Bacteria</taxon>
        <taxon>Pseudomonadati</taxon>
        <taxon>Verrucomicrobiota</taxon>
        <taxon>Opitutia</taxon>
        <taxon>Opitutales</taxon>
        <taxon>Opitutaceae</taxon>
        <taxon>Horticoccus</taxon>
    </lineage>
</organism>
<evidence type="ECO:0000313" key="4">
    <source>
        <dbReference type="EMBL" id="QYM79933.1"/>
    </source>
</evidence>
<gene>
    <name evidence="4" type="ORF">K0B96_04760</name>
</gene>
<dbReference type="AlphaFoldDB" id="A0A8F9TX91"/>
<dbReference type="GO" id="GO:0004725">
    <property type="term" value="F:protein tyrosine phosphatase activity"/>
    <property type="evidence" value="ECO:0007669"/>
    <property type="project" value="UniProtKB-EC"/>
</dbReference>
<evidence type="ECO:0000256" key="1">
    <source>
        <dbReference type="ARBA" id="ARBA00013064"/>
    </source>
</evidence>
<dbReference type="SMART" id="SM00226">
    <property type="entry name" value="LMWPc"/>
    <property type="match status" value="1"/>
</dbReference>
<evidence type="ECO:0000259" key="3">
    <source>
        <dbReference type="SMART" id="SM00226"/>
    </source>
</evidence>
<dbReference type="Proteomes" id="UP000825051">
    <property type="component" value="Chromosome"/>
</dbReference>
<dbReference type="InterPro" id="IPR036196">
    <property type="entry name" value="Ptyr_pPase_sf"/>
</dbReference>
<dbReference type="RefSeq" id="WP_220164402.1">
    <property type="nucleotide sequence ID" value="NZ_CP080507.1"/>
</dbReference>
<dbReference type="EC" id="3.1.3.48" evidence="1"/>
<dbReference type="Gene3D" id="3.40.50.2300">
    <property type="match status" value="1"/>
</dbReference>
<evidence type="ECO:0000256" key="2">
    <source>
        <dbReference type="ARBA" id="ARBA00051722"/>
    </source>
</evidence>
<evidence type="ECO:0000313" key="5">
    <source>
        <dbReference type="Proteomes" id="UP000825051"/>
    </source>
</evidence>
<dbReference type="InterPro" id="IPR023485">
    <property type="entry name" value="Ptyr_pPase"/>
</dbReference>
<dbReference type="EMBL" id="CP080507">
    <property type="protein sequence ID" value="QYM79933.1"/>
    <property type="molecule type" value="Genomic_DNA"/>
</dbReference>